<organism evidence="2">
    <name type="scientific">Hexamita inflata</name>
    <dbReference type="NCBI Taxonomy" id="28002"/>
    <lineage>
        <taxon>Eukaryota</taxon>
        <taxon>Metamonada</taxon>
        <taxon>Diplomonadida</taxon>
        <taxon>Hexamitidae</taxon>
        <taxon>Hexamitinae</taxon>
        <taxon>Hexamita</taxon>
    </lineage>
</organism>
<comment type="caution">
    <text evidence="2">The sequence shown here is derived from an EMBL/GenBank/DDBJ whole genome shotgun (WGS) entry which is preliminary data.</text>
</comment>
<dbReference type="EMBL" id="CATOUU010000204">
    <property type="protein sequence ID" value="CAI9920794.1"/>
    <property type="molecule type" value="Genomic_DNA"/>
</dbReference>
<evidence type="ECO:0000256" key="1">
    <source>
        <dbReference type="SAM" id="SignalP"/>
    </source>
</evidence>
<reference evidence="3 4" key="2">
    <citation type="submission" date="2024-07" db="EMBL/GenBank/DDBJ databases">
        <authorList>
            <person name="Akdeniz Z."/>
        </authorList>
    </citation>
    <scope>NUCLEOTIDE SEQUENCE [LARGE SCALE GENOMIC DNA]</scope>
</reference>
<reference evidence="2" key="1">
    <citation type="submission" date="2023-06" db="EMBL/GenBank/DDBJ databases">
        <authorList>
            <person name="Kurt Z."/>
        </authorList>
    </citation>
    <scope>NUCLEOTIDE SEQUENCE</scope>
</reference>
<feature type="signal peptide" evidence="1">
    <location>
        <begin position="1"/>
        <end position="21"/>
    </location>
</feature>
<dbReference type="Proteomes" id="UP001642409">
    <property type="component" value="Unassembled WGS sequence"/>
</dbReference>
<evidence type="ECO:0000313" key="3">
    <source>
        <dbReference type="EMBL" id="CAL6054863.1"/>
    </source>
</evidence>
<sequence>MQVFLRLCIAIFFIIIIVVQNLVQENEIVLIDRMQIRCNLLVNLPVKLVYLDNQLSGAVNITDYFVFKQKHNLITELELGCIVGAGENIADYVIQVLWRRFQGFRS</sequence>
<protein>
    <submittedName>
        <fullName evidence="3">Hypothetical_protein</fullName>
    </submittedName>
</protein>
<name>A0AA86NJ09_9EUKA</name>
<accession>A0AA86NJ09</accession>
<keyword evidence="4" id="KW-1185">Reference proteome</keyword>
<keyword evidence="1" id="KW-0732">Signal</keyword>
<feature type="chain" id="PRO_5041692175" evidence="1">
    <location>
        <begin position="22"/>
        <end position="106"/>
    </location>
</feature>
<dbReference type="AlphaFoldDB" id="A0AA86NJ09"/>
<evidence type="ECO:0000313" key="2">
    <source>
        <dbReference type="EMBL" id="CAI9920794.1"/>
    </source>
</evidence>
<proteinExistence type="predicted"/>
<dbReference type="EMBL" id="CAXDID020000204">
    <property type="protein sequence ID" value="CAL6054863.1"/>
    <property type="molecule type" value="Genomic_DNA"/>
</dbReference>
<evidence type="ECO:0000313" key="4">
    <source>
        <dbReference type="Proteomes" id="UP001642409"/>
    </source>
</evidence>
<gene>
    <name evidence="3" type="ORF">HINF_LOCUS46268</name>
    <name evidence="2" type="ORF">HINF_LOCUS8439</name>
</gene>